<evidence type="ECO:0000313" key="2">
    <source>
        <dbReference type="Proteomes" id="UP000533641"/>
    </source>
</evidence>
<protein>
    <submittedName>
        <fullName evidence="1">Uncharacterized protein</fullName>
    </submittedName>
</protein>
<evidence type="ECO:0000313" key="1">
    <source>
        <dbReference type="EMBL" id="MBB4274069.1"/>
    </source>
</evidence>
<sequence>MGGHDLSAGHLRRPPLERAGDEFVRQAVEAVAPHAFVMQRSRDRQAPDEIGLRRVEGGVERTAAVFVI</sequence>
<dbReference type="Proteomes" id="UP000533641">
    <property type="component" value="Unassembled WGS sequence"/>
</dbReference>
<dbReference type="EMBL" id="JACIGM010000003">
    <property type="protein sequence ID" value="MBB4274069.1"/>
    <property type="molecule type" value="Genomic_DNA"/>
</dbReference>
<gene>
    <name evidence="1" type="ORF">GGE12_001824</name>
</gene>
<name>A0A7W6WDX3_9HYPH</name>
<reference evidence="1 2" key="1">
    <citation type="submission" date="2020-08" db="EMBL/GenBank/DDBJ databases">
        <title>Genomic Encyclopedia of Type Strains, Phase IV (KMG-V): Genome sequencing to study the core and pangenomes of soil and plant-associated prokaryotes.</title>
        <authorList>
            <person name="Whitman W."/>
        </authorList>
    </citation>
    <scope>NUCLEOTIDE SEQUENCE [LARGE SCALE GENOMIC DNA]</scope>
    <source>
        <strain evidence="1 2">SEMIA 402</strain>
    </source>
</reference>
<dbReference type="AlphaFoldDB" id="A0A7W6WDX3"/>
<comment type="caution">
    <text evidence="1">The sequence shown here is derived from an EMBL/GenBank/DDBJ whole genome shotgun (WGS) entry which is preliminary data.</text>
</comment>
<organism evidence="1 2">
    <name type="scientific">Rhizobium mongolense</name>
    <dbReference type="NCBI Taxonomy" id="57676"/>
    <lineage>
        <taxon>Bacteria</taxon>
        <taxon>Pseudomonadati</taxon>
        <taxon>Pseudomonadota</taxon>
        <taxon>Alphaproteobacteria</taxon>
        <taxon>Hyphomicrobiales</taxon>
        <taxon>Rhizobiaceae</taxon>
        <taxon>Rhizobium/Agrobacterium group</taxon>
        <taxon>Rhizobium</taxon>
    </lineage>
</organism>
<proteinExistence type="predicted"/>
<accession>A0A7W6WDX3</accession>